<dbReference type="EMBL" id="JACTNF010000003">
    <property type="protein sequence ID" value="MBO1073777.1"/>
    <property type="molecule type" value="Genomic_DNA"/>
</dbReference>
<protein>
    <submittedName>
        <fullName evidence="1">Uncharacterized protein</fullName>
    </submittedName>
</protein>
<organism evidence="1 2">
    <name type="scientific">Roseomonas marmotae</name>
    <dbReference type="NCBI Taxonomy" id="2768161"/>
    <lineage>
        <taxon>Bacteria</taxon>
        <taxon>Pseudomonadati</taxon>
        <taxon>Pseudomonadota</taxon>
        <taxon>Alphaproteobacteria</taxon>
        <taxon>Acetobacterales</taxon>
        <taxon>Roseomonadaceae</taxon>
        <taxon>Roseomonas</taxon>
    </lineage>
</organism>
<evidence type="ECO:0000313" key="1">
    <source>
        <dbReference type="EMBL" id="MBO1073777.1"/>
    </source>
</evidence>
<sequence>MARGSQADYRRSLLTGYLLTAQRGGDVTSFAPDQYDEERQMLRLKQAKTSEDLLLHVTPSLARALAAMKRKN</sequence>
<reference evidence="1 2" key="1">
    <citation type="submission" date="2020-09" db="EMBL/GenBank/DDBJ databases">
        <title>Roseomonas.</title>
        <authorList>
            <person name="Zhu W."/>
        </authorList>
    </citation>
    <scope>NUCLEOTIDE SEQUENCE [LARGE SCALE GENOMIC DNA]</scope>
    <source>
        <strain evidence="1 2">1311</strain>
    </source>
</reference>
<dbReference type="Proteomes" id="UP001518990">
    <property type="component" value="Unassembled WGS sequence"/>
</dbReference>
<proteinExistence type="predicted"/>
<comment type="caution">
    <text evidence="1">The sequence shown here is derived from an EMBL/GenBank/DDBJ whole genome shotgun (WGS) entry which is preliminary data.</text>
</comment>
<accession>A0ABS3K8I4</accession>
<gene>
    <name evidence="1" type="ORF">IAI60_04070</name>
</gene>
<dbReference type="RefSeq" id="WP_207445371.1">
    <property type="nucleotide sequence ID" value="NZ_CP061091.1"/>
</dbReference>
<name>A0ABS3K8I4_9PROT</name>
<evidence type="ECO:0000313" key="2">
    <source>
        <dbReference type="Proteomes" id="UP001518990"/>
    </source>
</evidence>
<keyword evidence="2" id="KW-1185">Reference proteome</keyword>